<dbReference type="InterPro" id="IPR050090">
    <property type="entry name" value="Tyrosine_recombinase_XerCD"/>
</dbReference>
<dbReference type="GO" id="GO:0003677">
    <property type="term" value="F:DNA binding"/>
    <property type="evidence" value="ECO:0007669"/>
    <property type="project" value="InterPro"/>
</dbReference>
<keyword evidence="1" id="KW-0233">DNA recombination</keyword>
<dbReference type="InterPro" id="IPR013762">
    <property type="entry name" value="Integrase-like_cat_sf"/>
</dbReference>
<dbReference type="Pfam" id="PF00589">
    <property type="entry name" value="Phage_integrase"/>
    <property type="match status" value="1"/>
</dbReference>
<dbReference type="Gene3D" id="1.10.443.10">
    <property type="entry name" value="Intergrase catalytic core"/>
    <property type="match status" value="1"/>
</dbReference>
<dbReference type="GO" id="GO:0015074">
    <property type="term" value="P:DNA integration"/>
    <property type="evidence" value="ECO:0007669"/>
    <property type="project" value="InterPro"/>
</dbReference>
<accession>A0A150J251</accession>
<dbReference type="SUPFAM" id="SSF56349">
    <property type="entry name" value="DNA breaking-rejoining enzymes"/>
    <property type="match status" value="1"/>
</dbReference>
<dbReference type="GO" id="GO:0006310">
    <property type="term" value="P:DNA recombination"/>
    <property type="evidence" value="ECO:0007669"/>
    <property type="project" value="UniProtKB-KW"/>
</dbReference>
<dbReference type="InterPro" id="IPR002104">
    <property type="entry name" value="Integrase_catalytic"/>
</dbReference>
<dbReference type="PANTHER" id="PTHR30349:SF87">
    <property type="entry name" value="TRANSPOSASE A"/>
    <property type="match status" value="1"/>
</dbReference>
<organism evidence="5 8">
    <name type="scientific">Candidatus Methanofastidiosum methylothiophilum</name>
    <dbReference type="NCBI Taxonomy" id="1705564"/>
    <lineage>
        <taxon>Archaea</taxon>
        <taxon>Methanobacteriati</taxon>
        <taxon>Methanobacteriota</taxon>
        <taxon>Stenosarchaea group</taxon>
        <taxon>Candidatus Methanofastidiosia</taxon>
        <taxon>Candidatus Methanofastidiosales</taxon>
        <taxon>Candidatus Methanofastidiosaceae</taxon>
        <taxon>Candidatus Methanofastidiosum</taxon>
    </lineage>
</organism>
<dbReference type="PROSITE" id="PS51898">
    <property type="entry name" value="TYR_RECOMBINASE"/>
    <property type="match status" value="1"/>
</dbReference>
<dbReference type="EMBL" id="LNGE01000031">
    <property type="protein sequence ID" value="KYC45085.1"/>
    <property type="molecule type" value="Genomic_DNA"/>
</dbReference>
<dbReference type="InterPro" id="IPR011010">
    <property type="entry name" value="DNA_brk_join_enz"/>
</dbReference>
<evidence type="ECO:0000256" key="1">
    <source>
        <dbReference type="ARBA" id="ARBA00023172"/>
    </source>
</evidence>
<accession>A0A150IJV7</accession>
<dbReference type="AlphaFoldDB" id="A0A150J251"/>
<comment type="caution">
    <text evidence="5">The sequence shown here is derived from an EMBL/GenBank/DDBJ whole genome shotgun (WGS) entry which is preliminary data.</text>
</comment>
<feature type="domain" description="Tyr recombinase" evidence="2">
    <location>
        <begin position="124"/>
        <end position="303"/>
    </location>
</feature>
<gene>
    <name evidence="3" type="ORF">APG10_01181</name>
    <name evidence="4" type="ORF">APG11_00193</name>
    <name evidence="5" type="ORF">APG12_00233</name>
</gene>
<dbReference type="EMBL" id="LNGF01000003">
    <property type="protein sequence ID" value="KYC48523.1"/>
    <property type="molecule type" value="Genomic_DNA"/>
</dbReference>
<evidence type="ECO:0000259" key="2">
    <source>
        <dbReference type="PROSITE" id="PS51898"/>
    </source>
</evidence>
<dbReference type="Proteomes" id="UP000092403">
    <property type="component" value="Unassembled WGS sequence"/>
</dbReference>
<reference evidence="6 7" key="1">
    <citation type="journal article" date="2016" name="ISME J.">
        <title>Chasing the elusive Euryarchaeota class WSA2: genomes reveal a uniquely fastidious methyl-reducing methanogen.</title>
        <authorList>
            <person name="Nobu M.K."/>
            <person name="Narihiro T."/>
            <person name="Kuroda K."/>
            <person name="Mei R."/>
            <person name="Liu W.T."/>
        </authorList>
    </citation>
    <scope>NUCLEOTIDE SEQUENCE [LARGE SCALE GENOMIC DNA]</scope>
    <source>
        <strain evidence="3">B03fssc0709_Meth_Bin005</strain>
        <strain evidence="4">B15fssc0709_Meth_Bin003</strain>
        <strain evidence="5">BMIXfssc0709_Meth_Bin006</strain>
    </source>
</reference>
<evidence type="ECO:0000313" key="4">
    <source>
        <dbReference type="EMBL" id="KYC48523.1"/>
    </source>
</evidence>
<dbReference type="PATRIC" id="fig|1706438.3.peg.232"/>
<dbReference type="Proteomes" id="UP000091929">
    <property type="component" value="Unassembled WGS sequence"/>
</dbReference>
<dbReference type="PATRIC" id="fig|1706437.3.peg.193"/>
<sequence>MGIYKEKRIILKEEERLLKSSISDININYIKEFKSFLIASRIGILRTLRYMVDLRMICTRYKDKNFADWNSKDIIEVLEKVEIEDISDASKNEYRRTLRKFFKWLKGDDWEGLQSLKGERKHPKKPDVLTKDEVLLLIESAIHPRDKAAIALLYDGGLRVGELASITFKDLTFNNYGGKAKVRGKTGERLIPFVMAEPYIKNWIQLHPNPHPNESLFVGTGNKNFGKPLFYESYQNLIKRAVKKSGIGKKVTPHILRHTRATHLASKLTESEMCHYLGWQLGSGMPKVYVHLSGRDIDKAIYSKVYGLKTEGSQEEEKIRPVTCSRCKENCGPTSEYCYRCGMPLKEEKIFELEKQSKEIRKEFFEIAGENPDMLKNLNLFMEMMEIINSNPEMRNKLFELQKTLTSNNNKNIKTD</sequence>
<evidence type="ECO:0000313" key="6">
    <source>
        <dbReference type="Proteomes" id="UP000091929"/>
    </source>
</evidence>
<accession>A0A150IU76</accession>
<proteinExistence type="predicted"/>
<evidence type="ECO:0000313" key="5">
    <source>
        <dbReference type="EMBL" id="KYC51307.1"/>
    </source>
</evidence>
<evidence type="ECO:0000313" key="3">
    <source>
        <dbReference type="EMBL" id="KYC45085.1"/>
    </source>
</evidence>
<evidence type="ECO:0000313" key="8">
    <source>
        <dbReference type="Proteomes" id="UP000092403"/>
    </source>
</evidence>
<dbReference type="PANTHER" id="PTHR30349">
    <property type="entry name" value="PHAGE INTEGRASE-RELATED"/>
    <property type="match status" value="1"/>
</dbReference>
<name>A0A150J251_9EURY</name>
<evidence type="ECO:0000313" key="7">
    <source>
        <dbReference type="Proteomes" id="UP000092401"/>
    </source>
</evidence>
<dbReference type="Proteomes" id="UP000092401">
    <property type="component" value="Unassembled WGS sequence"/>
</dbReference>
<protein>
    <submittedName>
        <fullName evidence="5">Putative tyrosine recombinase XerC-like protein</fullName>
    </submittedName>
</protein>
<dbReference type="PATRIC" id="fig|1706436.3.peg.1197"/>
<dbReference type="EMBL" id="LNJC01000002">
    <property type="protein sequence ID" value="KYC51307.1"/>
    <property type="molecule type" value="Genomic_DNA"/>
</dbReference>